<name>A0A8J5LMG7_ZINOF</name>
<evidence type="ECO:0000256" key="6">
    <source>
        <dbReference type="PROSITE-ProRule" id="PRU00259"/>
    </source>
</evidence>
<dbReference type="InterPro" id="IPR011989">
    <property type="entry name" value="ARM-like"/>
</dbReference>
<feature type="compositionally biased region" description="Polar residues" evidence="7">
    <location>
        <begin position="509"/>
        <end position="519"/>
    </location>
</feature>
<evidence type="ECO:0000256" key="3">
    <source>
        <dbReference type="ARBA" id="ARBA00022737"/>
    </source>
</evidence>
<dbReference type="GO" id="GO:0005634">
    <property type="term" value="C:nucleus"/>
    <property type="evidence" value="ECO:0007669"/>
    <property type="project" value="UniProtKB-ARBA"/>
</dbReference>
<dbReference type="Pfam" id="PF16186">
    <property type="entry name" value="Arm_3"/>
    <property type="match status" value="1"/>
</dbReference>
<keyword evidence="2 5" id="KW-0813">Transport</keyword>
<proteinExistence type="inferred from homology"/>
<dbReference type="EMBL" id="JACMSC010000006">
    <property type="protein sequence ID" value="KAG6518584.1"/>
    <property type="molecule type" value="Genomic_DNA"/>
</dbReference>
<dbReference type="PROSITE" id="PS51214">
    <property type="entry name" value="IBB"/>
    <property type="match status" value="1"/>
</dbReference>
<reference evidence="9 10" key="1">
    <citation type="submission" date="2020-08" db="EMBL/GenBank/DDBJ databases">
        <title>Plant Genome Project.</title>
        <authorList>
            <person name="Zhang R.-G."/>
        </authorList>
    </citation>
    <scope>NUCLEOTIDE SEQUENCE [LARGE SCALE GENOMIC DNA]</scope>
    <source>
        <tissue evidence="9">Rhizome</tissue>
    </source>
</reference>
<dbReference type="InterPro" id="IPR036975">
    <property type="entry name" value="Importin-a_IBB_sf"/>
</dbReference>
<evidence type="ECO:0000259" key="8">
    <source>
        <dbReference type="PROSITE" id="PS51214"/>
    </source>
</evidence>
<dbReference type="InterPro" id="IPR024931">
    <property type="entry name" value="Importin_alpha"/>
</dbReference>
<comment type="subunit">
    <text evidence="5">Forms a complex with importin subunit beta-1.</text>
</comment>
<dbReference type="PROSITE" id="PS50176">
    <property type="entry name" value="ARM_REPEAT"/>
    <property type="match status" value="2"/>
</dbReference>
<dbReference type="InterPro" id="IPR000225">
    <property type="entry name" value="Armadillo"/>
</dbReference>
<dbReference type="InterPro" id="IPR032413">
    <property type="entry name" value="Arm_3"/>
</dbReference>
<dbReference type="GO" id="GO:0061608">
    <property type="term" value="F:nuclear import signal receptor activity"/>
    <property type="evidence" value="ECO:0007669"/>
    <property type="project" value="InterPro"/>
</dbReference>
<comment type="caution">
    <text evidence="9">The sequence shown here is derived from an EMBL/GenBank/DDBJ whole genome shotgun (WGS) entry which is preliminary data.</text>
</comment>
<dbReference type="SMART" id="SM00185">
    <property type="entry name" value="ARM"/>
    <property type="match status" value="8"/>
</dbReference>
<keyword evidence="3" id="KW-0677">Repeat</keyword>
<evidence type="ECO:0000256" key="5">
    <source>
        <dbReference type="PIRNR" id="PIRNR005673"/>
    </source>
</evidence>
<organism evidence="9 10">
    <name type="scientific">Zingiber officinale</name>
    <name type="common">Ginger</name>
    <name type="synonym">Amomum zingiber</name>
    <dbReference type="NCBI Taxonomy" id="94328"/>
    <lineage>
        <taxon>Eukaryota</taxon>
        <taxon>Viridiplantae</taxon>
        <taxon>Streptophyta</taxon>
        <taxon>Embryophyta</taxon>
        <taxon>Tracheophyta</taxon>
        <taxon>Spermatophyta</taxon>
        <taxon>Magnoliopsida</taxon>
        <taxon>Liliopsida</taxon>
        <taxon>Zingiberales</taxon>
        <taxon>Zingiberaceae</taxon>
        <taxon>Zingiber</taxon>
    </lineage>
</organism>
<dbReference type="Gene3D" id="1.20.5.690">
    <property type="entry name" value="Importin-alpha, importin-beta-binding domain"/>
    <property type="match status" value="1"/>
</dbReference>
<dbReference type="Gene3D" id="1.25.10.10">
    <property type="entry name" value="Leucine-rich Repeat Variant"/>
    <property type="match status" value="1"/>
</dbReference>
<dbReference type="AlphaFoldDB" id="A0A8J5LMG7"/>
<dbReference type="GO" id="GO:0005737">
    <property type="term" value="C:cytoplasm"/>
    <property type="evidence" value="ECO:0007669"/>
    <property type="project" value="InterPro"/>
</dbReference>
<feature type="region of interest" description="Disordered" evidence="7">
    <location>
        <begin position="481"/>
        <end position="519"/>
    </location>
</feature>
<dbReference type="Proteomes" id="UP000734854">
    <property type="component" value="Unassembled WGS sequence"/>
</dbReference>
<evidence type="ECO:0000313" key="10">
    <source>
        <dbReference type="Proteomes" id="UP000734854"/>
    </source>
</evidence>
<dbReference type="Pfam" id="PF01749">
    <property type="entry name" value="IBB"/>
    <property type="match status" value="1"/>
</dbReference>
<feature type="compositionally biased region" description="Acidic residues" evidence="7">
    <location>
        <begin position="481"/>
        <end position="491"/>
    </location>
</feature>
<dbReference type="PIRSF" id="PIRSF005673">
    <property type="entry name" value="Importin_alpha"/>
    <property type="match status" value="1"/>
</dbReference>
<evidence type="ECO:0000256" key="7">
    <source>
        <dbReference type="SAM" id="MobiDB-lite"/>
    </source>
</evidence>
<dbReference type="SUPFAM" id="SSF48371">
    <property type="entry name" value="ARM repeat"/>
    <property type="match status" value="1"/>
</dbReference>
<dbReference type="GO" id="GO:0006606">
    <property type="term" value="P:protein import into nucleus"/>
    <property type="evidence" value="ECO:0007669"/>
    <property type="project" value="InterPro"/>
</dbReference>
<protein>
    <recommendedName>
        <fullName evidence="5">Importin subunit alpha</fullName>
    </recommendedName>
</protein>
<feature type="domain" description="IBB" evidence="8">
    <location>
        <begin position="1"/>
        <end position="59"/>
    </location>
</feature>
<comment type="function">
    <text evidence="5">Binds specifically and directly to substrates containing either a simple or bipartite NLS motif. Promotes docking of import substrates to the nuclear envelope.</text>
</comment>
<evidence type="ECO:0000256" key="4">
    <source>
        <dbReference type="ARBA" id="ARBA00022927"/>
    </source>
</evidence>
<accession>A0A8J5LMG7</accession>
<feature type="repeat" description="ARM" evidence="6">
    <location>
        <begin position="101"/>
        <end position="144"/>
    </location>
</feature>
<evidence type="ECO:0000313" key="9">
    <source>
        <dbReference type="EMBL" id="KAG6518584.1"/>
    </source>
</evidence>
<dbReference type="InterPro" id="IPR016024">
    <property type="entry name" value="ARM-type_fold"/>
</dbReference>
<evidence type="ECO:0000256" key="2">
    <source>
        <dbReference type="ARBA" id="ARBA00022448"/>
    </source>
</evidence>
<dbReference type="InterPro" id="IPR002652">
    <property type="entry name" value="Importin-a_IBB"/>
</dbReference>
<comment type="similarity">
    <text evidence="1 5">Belongs to the importin alpha family.</text>
</comment>
<gene>
    <name evidence="9" type="ORF">ZIOFF_022064</name>
</gene>
<dbReference type="FunFam" id="1.25.10.10:FF:000009">
    <property type="entry name" value="Importin subunit alpha"/>
    <property type="match status" value="1"/>
</dbReference>
<keyword evidence="4 5" id="KW-0653">Protein transport</keyword>
<dbReference type="Pfam" id="PF00514">
    <property type="entry name" value="Arm"/>
    <property type="match status" value="7"/>
</dbReference>
<sequence>MTLRPGNQATARRKSYKAGVDVVVGWRRRERNLVEIRKVKREDILVKKRRPERVQASHHASNESPALASAWVDTKKQARLSIFLELLVEHSPPIKEVIEAGVVPRFVEFLSRYDNPPLQLEATWVLTNIASGTSEHTQVVIENGAIPMLIQLLNSPIEDLREQAVWALANIAGDSTSARDLILTHGGLLSLVTLFNEHSKMSLLRIATWTLSNLCCGIPPAALEHTKPAIQILQHLMFSSDESIIVSACRTLGSIADGTSEKIQAVIEADVCPRLVDLLSHPSYQVVDFALRAIGNIIIGDDLQTQVVIDKGALPFLFQLLSENNRKNIKWEICWVISNITAGNQAQIQAVIDANIIGPLVHLLRHAEFDIKKEAAWALSNATNRGSNLQIQYLVSQGCIEVLCNLLVCPDPQIVMVCLQGLDNILKAGAMEKGLDKCGLNRYAQFIDECEGLEKIEDLQQHENSQIYAKAVRMLEKYWVEEEEEEEEEAQDAQGAIERAEPSSEFQDEQSSLTSTERL</sequence>
<feature type="repeat" description="ARM" evidence="6">
    <location>
        <begin position="144"/>
        <end position="186"/>
    </location>
</feature>
<evidence type="ECO:0000256" key="1">
    <source>
        <dbReference type="ARBA" id="ARBA00010394"/>
    </source>
</evidence>
<keyword evidence="10" id="KW-1185">Reference proteome</keyword>
<dbReference type="PANTHER" id="PTHR23316">
    <property type="entry name" value="IMPORTIN ALPHA"/>
    <property type="match status" value="1"/>
</dbReference>